<dbReference type="AlphaFoldDB" id="A0A370C606"/>
<feature type="transmembrane region" description="Helical" evidence="1">
    <location>
        <begin position="72"/>
        <end position="91"/>
    </location>
</feature>
<evidence type="ECO:0000256" key="1">
    <source>
        <dbReference type="SAM" id="Phobius"/>
    </source>
</evidence>
<keyword evidence="1" id="KW-1133">Transmembrane helix</keyword>
<name>A0A370C606_ASPNG</name>
<evidence type="ECO:0000313" key="2">
    <source>
        <dbReference type="EMBL" id="RDH22036.1"/>
    </source>
</evidence>
<sequence>MGIFEGTNIVVPLYFLLYAIQSPAAKFTAPDRRSTQGSYTRSLIPCLILCYYIPGFWMVYNDSGVHSRLGWKFVLLSTLFRLSHVQVASLLRRTTVRELIETPDADMPYMRIAYYTCGLLSGAMSIMWRALASRSLYARSLPISQVLYQTTSPIHIDHHGMTGCVCGLAWLLFEYKDMKLAKAIDLSWSCLILLGTLITLVFGLAAALMLGWGLREEYLAKYAIQH</sequence>
<dbReference type="Proteomes" id="UP000253845">
    <property type="component" value="Unassembled WGS sequence"/>
</dbReference>
<gene>
    <name evidence="2" type="ORF">M747DRAFT_314125</name>
</gene>
<accession>A0A370C606</accession>
<organism evidence="2 3">
    <name type="scientific">Aspergillus niger ATCC 13496</name>
    <dbReference type="NCBI Taxonomy" id="1353008"/>
    <lineage>
        <taxon>Eukaryota</taxon>
        <taxon>Fungi</taxon>
        <taxon>Dikarya</taxon>
        <taxon>Ascomycota</taxon>
        <taxon>Pezizomycotina</taxon>
        <taxon>Eurotiomycetes</taxon>
        <taxon>Eurotiomycetidae</taxon>
        <taxon>Eurotiales</taxon>
        <taxon>Aspergillaceae</taxon>
        <taxon>Aspergillus</taxon>
        <taxon>Aspergillus subgen. Circumdati</taxon>
    </lineage>
</organism>
<feature type="transmembrane region" description="Helical" evidence="1">
    <location>
        <begin position="42"/>
        <end position="60"/>
    </location>
</feature>
<proteinExistence type="predicted"/>
<keyword evidence="1" id="KW-0472">Membrane</keyword>
<feature type="transmembrane region" description="Helical" evidence="1">
    <location>
        <begin position="186"/>
        <end position="212"/>
    </location>
</feature>
<reference evidence="2 3" key="1">
    <citation type="submission" date="2018-07" db="EMBL/GenBank/DDBJ databases">
        <title>Section-level genome sequencing of Aspergillus section Nigri to investigate inter- and intra-species variation.</title>
        <authorList>
            <consortium name="DOE Joint Genome Institute"/>
            <person name="Vesth T.C."/>
            <person name="Nybo J.L."/>
            <person name="Theobald S."/>
            <person name="Frisvad J.C."/>
            <person name="Larsen T.O."/>
            <person name="Nielsen K.F."/>
            <person name="Hoof J.B."/>
            <person name="Brandl J."/>
            <person name="Salamov A."/>
            <person name="Riley R."/>
            <person name="Gladden J.M."/>
            <person name="Phatale P."/>
            <person name="Nielsen M.T."/>
            <person name="Lyhne E.K."/>
            <person name="Kogle M.E."/>
            <person name="Strasser K."/>
            <person name="McDonnell E."/>
            <person name="Barry K."/>
            <person name="Clum A."/>
            <person name="Chen C."/>
            <person name="Nolan M."/>
            <person name="Sandor L."/>
            <person name="Kuo A."/>
            <person name="Lipzen A."/>
            <person name="Hainaut M."/>
            <person name="Drula E."/>
            <person name="Tsang A."/>
            <person name="Magnuson J.K."/>
            <person name="Henrissat B."/>
            <person name="Wiebenga A."/>
            <person name="Simmons B.A."/>
            <person name="Makela M.R."/>
            <person name="De vries R.P."/>
            <person name="Grigoriev I.V."/>
            <person name="Mortensen U.H."/>
            <person name="Baker S.E."/>
            <person name="Andersen M.R."/>
        </authorList>
    </citation>
    <scope>NUCLEOTIDE SEQUENCE [LARGE SCALE GENOMIC DNA]</scope>
    <source>
        <strain evidence="2 3">ATCC 13496</strain>
    </source>
</reference>
<dbReference type="VEuPathDB" id="FungiDB:M747DRAFT_314125"/>
<evidence type="ECO:0000313" key="3">
    <source>
        <dbReference type="Proteomes" id="UP000253845"/>
    </source>
</evidence>
<dbReference type="EMBL" id="KZ851909">
    <property type="protein sequence ID" value="RDH22036.1"/>
    <property type="molecule type" value="Genomic_DNA"/>
</dbReference>
<keyword evidence="1" id="KW-0812">Transmembrane</keyword>
<feature type="transmembrane region" description="Helical" evidence="1">
    <location>
        <begin position="112"/>
        <end position="131"/>
    </location>
</feature>
<protein>
    <submittedName>
        <fullName evidence="2">Uncharacterized protein</fullName>
    </submittedName>
</protein>